<dbReference type="Proteomes" id="UP000630923">
    <property type="component" value="Unassembled WGS sequence"/>
</dbReference>
<evidence type="ECO:0000313" key="2">
    <source>
        <dbReference type="Proteomes" id="UP000630923"/>
    </source>
</evidence>
<organism evidence="1 2">
    <name type="scientific">Kordiimonas sediminis</name>
    <dbReference type="NCBI Taxonomy" id="1735581"/>
    <lineage>
        <taxon>Bacteria</taxon>
        <taxon>Pseudomonadati</taxon>
        <taxon>Pseudomonadota</taxon>
        <taxon>Alphaproteobacteria</taxon>
        <taxon>Kordiimonadales</taxon>
        <taxon>Kordiimonadaceae</taxon>
        <taxon>Kordiimonas</taxon>
    </lineage>
</organism>
<accession>A0A919AWA9</accession>
<sequence>MMDSALLISTPEGASPDLAGTLVANNAVNVAAYAHGLYHMGHRFEKEGDYYTL</sequence>
<protein>
    <submittedName>
        <fullName evidence="1">Uncharacterized protein</fullName>
    </submittedName>
</protein>
<evidence type="ECO:0000313" key="1">
    <source>
        <dbReference type="EMBL" id="GHF26273.1"/>
    </source>
</evidence>
<dbReference type="EMBL" id="BNCI01000002">
    <property type="protein sequence ID" value="GHF26273.1"/>
    <property type="molecule type" value="Genomic_DNA"/>
</dbReference>
<comment type="caution">
    <text evidence="1">The sequence shown here is derived from an EMBL/GenBank/DDBJ whole genome shotgun (WGS) entry which is preliminary data.</text>
</comment>
<proteinExistence type="predicted"/>
<reference evidence="1" key="1">
    <citation type="journal article" date="2014" name="Int. J. Syst. Evol. Microbiol.">
        <title>Complete genome sequence of Corynebacterium casei LMG S-19264T (=DSM 44701T), isolated from a smear-ripened cheese.</title>
        <authorList>
            <consortium name="US DOE Joint Genome Institute (JGI-PGF)"/>
            <person name="Walter F."/>
            <person name="Albersmeier A."/>
            <person name="Kalinowski J."/>
            <person name="Ruckert C."/>
        </authorList>
    </citation>
    <scope>NUCLEOTIDE SEQUENCE</scope>
    <source>
        <strain evidence="1">KCTC 42590</strain>
    </source>
</reference>
<keyword evidence="2" id="KW-1185">Reference proteome</keyword>
<gene>
    <name evidence="1" type="ORF">GCM10017044_21490</name>
</gene>
<dbReference type="AlphaFoldDB" id="A0A919AWA9"/>
<reference evidence="1" key="2">
    <citation type="submission" date="2020-09" db="EMBL/GenBank/DDBJ databases">
        <authorList>
            <person name="Sun Q."/>
            <person name="Kim S."/>
        </authorList>
    </citation>
    <scope>NUCLEOTIDE SEQUENCE</scope>
    <source>
        <strain evidence="1">KCTC 42590</strain>
    </source>
</reference>
<name>A0A919AWA9_9PROT</name>